<evidence type="ECO:0000256" key="2">
    <source>
        <dbReference type="ARBA" id="ARBA00010712"/>
    </source>
</evidence>
<evidence type="ECO:0000256" key="3">
    <source>
        <dbReference type="ARBA" id="ARBA00012355"/>
    </source>
</evidence>
<dbReference type="InterPro" id="IPR016181">
    <property type="entry name" value="Acyl_CoA_acyltransferase"/>
</dbReference>
<dbReference type="SUPFAM" id="SSF55729">
    <property type="entry name" value="Acyl-CoA N-acyltransferases (Nat)"/>
    <property type="match status" value="1"/>
</dbReference>
<evidence type="ECO:0000256" key="5">
    <source>
        <dbReference type="ARBA" id="ARBA00022679"/>
    </source>
</evidence>
<evidence type="ECO:0000256" key="8">
    <source>
        <dbReference type="RuleBase" id="RU365045"/>
    </source>
</evidence>
<evidence type="ECO:0000313" key="11">
    <source>
        <dbReference type="EMBL" id="NBG96839.1"/>
    </source>
</evidence>
<keyword evidence="6 8" id="KW-0012">Acyltransferase</keyword>
<keyword evidence="12" id="KW-1185">Reference proteome</keyword>
<comment type="pathway">
    <text evidence="1 8">Amine and polyamine biosynthesis; ectoine biosynthesis; L-ectoine from L-aspartate 4-semialdehyde: step 2/3.</text>
</comment>
<dbReference type="RefSeq" id="WP_160588851.1">
    <property type="nucleotide sequence ID" value="NZ_BMHN01000001.1"/>
</dbReference>
<keyword evidence="5 8" id="KW-0808">Transferase</keyword>
<dbReference type="InterPro" id="IPR012772">
    <property type="entry name" value="Ectoine_EctA"/>
</dbReference>
<evidence type="ECO:0000256" key="6">
    <source>
        <dbReference type="ARBA" id="ARBA00023315"/>
    </source>
</evidence>
<feature type="region of interest" description="Disordered" evidence="9">
    <location>
        <begin position="158"/>
        <end position="179"/>
    </location>
</feature>
<comment type="similarity">
    <text evidence="2 8">Belongs to the acetyltransferase family. EctA subfamily.</text>
</comment>
<dbReference type="PROSITE" id="PS51186">
    <property type="entry name" value="GNAT"/>
    <property type="match status" value="1"/>
</dbReference>
<sequence length="179" mass="19486">MSSATAVQTTQTIHTIRPCAPEEAQDVWRLVASDPVIDTNSPYLYVMAADFWRDTFLVAHDEEGRLSGYVLGVPRPDRNAVFVWQITVAEHARRQGLADKMLDAVTAAARPLGLTMLEATVAPGNEASTRLFTRFAEKHGVPCEVSEGYAGSLFPEEDSQGERLFSIGPVPPGRAGNKT</sequence>
<dbReference type="OrthoDB" id="2436196at2"/>
<proteinExistence type="inferred from homology"/>
<dbReference type="GO" id="GO:0033816">
    <property type="term" value="F:diaminobutyrate acetyltransferase activity"/>
    <property type="evidence" value="ECO:0007669"/>
    <property type="project" value="UniProtKB-EC"/>
</dbReference>
<dbReference type="Proteomes" id="UP000470384">
    <property type="component" value="Unassembled WGS sequence"/>
</dbReference>
<dbReference type="Gene3D" id="3.40.630.30">
    <property type="match status" value="1"/>
</dbReference>
<dbReference type="InterPro" id="IPR000182">
    <property type="entry name" value="GNAT_dom"/>
</dbReference>
<dbReference type="AlphaFoldDB" id="A0A845QEI4"/>
<evidence type="ECO:0000313" key="12">
    <source>
        <dbReference type="Proteomes" id="UP000470384"/>
    </source>
</evidence>
<feature type="domain" description="N-acetyltransferase" evidence="10">
    <location>
        <begin position="14"/>
        <end position="161"/>
    </location>
</feature>
<comment type="caution">
    <text evidence="11">The sequence shown here is derived from an EMBL/GenBank/DDBJ whole genome shotgun (WGS) entry which is preliminary data.</text>
</comment>
<evidence type="ECO:0000256" key="9">
    <source>
        <dbReference type="SAM" id="MobiDB-lite"/>
    </source>
</evidence>
<dbReference type="NCBIfam" id="TIGR02406">
    <property type="entry name" value="ectoine_EctA"/>
    <property type="match status" value="1"/>
</dbReference>
<dbReference type="CDD" id="cd04301">
    <property type="entry name" value="NAT_SF"/>
    <property type="match status" value="1"/>
</dbReference>
<comment type="function">
    <text evidence="8">Catalyzes the acetylation of L-2,4-diaminobutyrate (DABA) to gamma-N-acetyl-alpha,gamma-diaminobutyric acid (ADABA) with acetyl coenzyme A.</text>
</comment>
<evidence type="ECO:0000256" key="4">
    <source>
        <dbReference type="ARBA" id="ARBA00017935"/>
    </source>
</evidence>
<dbReference type="UniPathway" id="UPA00067">
    <property type="reaction ID" value="UER00122"/>
</dbReference>
<dbReference type="GeneID" id="300654317"/>
<name>A0A845QEI4_9HYPH</name>
<evidence type="ECO:0000256" key="7">
    <source>
        <dbReference type="ARBA" id="ARBA00048924"/>
    </source>
</evidence>
<comment type="catalytic activity">
    <reaction evidence="7 8">
        <text>L-2,4-diaminobutanoate + acetyl-CoA = (2S)-4-acetamido-2-aminobutanoate + CoA + H(+)</text>
        <dbReference type="Rhea" id="RHEA:16901"/>
        <dbReference type="ChEBI" id="CHEBI:15378"/>
        <dbReference type="ChEBI" id="CHEBI:57287"/>
        <dbReference type="ChEBI" id="CHEBI:57288"/>
        <dbReference type="ChEBI" id="CHEBI:58761"/>
        <dbReference type="ChEBI" id="CHEBI:58929"/>
        <dbReference type="EC" id="2.3.1.178"/>
    </reaction>
</comment>
<dbReference type="EC" id="2.3.1.178" evidence="3 8"/>
<dbReference type="GO" id="GO:0019491">
    <property type="term" value="P:ectoine biosynthetic process"/>
    <property type="evidence" value="ECO:0007669"/>
    <property type="project" value="UniProtKB-UniPathway"/>
</dbReference>
<gene>
    <name evidence="8 11" type="primary">ectA</name>
    <name evidence="11" type="ORF">GTQ45_13960</name>
</gene>
<organism evidence="11 12">
    <name type="scientific">Pyruvatibacter mobilis</name>
    <dbReference type="NCBI Taxonomy" id="1712261"/>
    <lineage>
        <taxon>Bacteria</taxon>
        <taxon>Pseudomonadati</taxon>
        <taxon>Pseudomonadota</taxon>
        <taxon>Alphaproteobacteria</taxon>
        <taxon>Hyphomicrobiales</taxon>
        <taxon>Parvibaculaceae</taxon>
        <taxon>Pyruvatibacter</taxon>
    </lineage>
</organism>
<accession>A0A845QEI4</accession>
<reference evidence="11 12" key="1">
    <citation type="journal article" date="2016" name="Int. J. Syst. Evol. Microbiol.">
        <title>Pyruvatibacter mobilis gen. nov., sp. nov., a marine bacterium from the culture broth of Picochlorum sp. 122.</title>
        <authorList>
            <person name="Wang G."/>
            <person name="Tang M."/>
            <person name="Wu H."/>
            <person name="Dai S."/>
            <person name="Li T."/>
            <person name="Chen C."/>
            <person name="He H."/>
            <person name="Fan J."/>
            <person name="Xiang W."/>
            <person name="Li X."/>
        </authorList>
    </citation>
    <scope>NUCLEOTIDE SEQUENCE [LARGE SCALE GENOMIC DNA]</scope>
    <source>
        <strain evidence="11 12">GYP-11</strain>
    </source>
</reference>
<dbReference type="Pfam" id="PF00583">
    <property type="entry name" value="Acetyltransf_1"/>
    <property type="match status" value="1"/>
</dbReference>
<protein>
    <recommendedName>
        <fullName evidence="4 8">L-2,4-diaminobutyric acid acetyltransferase</fullName>
        <shortName evidence="8">DABA acetyltransferase</shortName>
        <ecNumber evidence="3 8">2.3.1.178</ecNumber>
    </recommendedName>
</protein>
<evidence type="ECO:0000259" key="10">
    <source>
        <dbReference type="PROSITE" id="PS51186"/>
    </source>
</evidence>
<evidence type="ECO:0000256" key="1">
    <source>
        <dbReference type="ARBA" id="ARBA00004978"/>
    </source>
</evidence>
<dbReference type="EMBL" id="WXYQ01000012">
    <property type="protein sequence ID" value="NBG96839.1"/>
    <property type="molecule type" value="Genomic_DNA"/>
</dbReference>